<feature type="transmembrane region" description="Helical" evidence="2">
    <location>
        <begin position="338"/>
        <end position="362"/>
    </location>
</feature>
<keyword evidence="4" id="KW-1185">Reference proteome</keyword>
<keyword evidence="2" id="KW-1133">Transmembrane helix</keyword>
<evidence type="ECO:0000256" key="1">
    <source>
        <dbReference type="SAM" id="MobiDB-lite"/>
    </source>
</evidence>
<dbReference type="EMBL" id="MU004197">
    <property type="protein sequence ID" value="KAF2490629.1"/>
    <property type="molecule type" value="Genomic_DNA"/>
</dbReference>
<keyword evidence="2" id="KW-0812">Transmembrane</keyword>
<organism evidence="3 4">
    <name type="scientific">Lophium mytilinum</name>
    <dbReference type="NCBI Taxonomy" id="390894"/>
    <lineage>
        <taxon>Eukaryota</taxon>
        <taxon>Fungi</taxon>
        <taxon>Dikarya</taxon>
        <taxon>Ascomycota</taxon>
        <taxon>Pezizomycotina</taxon>
        <taxon>Dothideomycetes</taxon>
        <taxon>Pleosporomycetidae</taxon>
        <taxon>Mytilinidiales</taxon>
        <taxon>Mytilinidiaceae</taxon>
        <taxon>Lophium</taxon>
    </lineage>
</organism>
<dbReference type="PANTHER" id="PTHR36840">
    <property type="entry name" value="BLL5714 PROTEIN"/>
    <property type="match status" value="1"/>
</dbReference>
<feature type="transmembrane region" description="Helical" evidence="2">
    <location>
        <begin position="451"/>
        <end position="469"/>
    </location>
</feature>
<dbReference type="InterPro" id="IPR010640">
    <property type="entry name" value="Low_temperature_requirement_A"/>
</dbReference>
<feature type="region of interest" description="Disordered" evidence="1">
    <location>
        <begin position="506"/>
        <end position="546"/>
    </location>
</feature>
<evidence type="ECO:0000256" key="2">
    <source>
        <dbReference type="SAM" id="Phobius"/>
    </source>
</evidence>
<dbReference type="PANTHER" id="PTHR36840:SF1">
    <property type="entry name" value="BLL5714 PROTEIN"/>
    <property type="match status" value="1"/>
</dbReference>
<evidence type="ECO:0000313" key="4">
    <source>
        <dbReference type="Proteomes" id="UP000799750"/>
    </source>
</evidence>
<feature type="transmembrane region" description="Helical" evidence="2">
    <location>
        <begin position="407"/>
        <end position="430"/>
    </location>
</feature>
<feature type="transmembrane region" description="Helical" evidence="2">
    <location>
        <begin position="299"/>
        <end position="317"/>
    </location>
</feature>
<feature type="compositionally biased region" description="Basic and acidic residues" evidence="1">
    <location>
        <begin position="50"/>
        <end position="59"/>
    </location>
</feature>
<dbReference type="OrthoDB" id="191995at2759"/>
<gene>
    <name evidence="3" type="ORF">BU16DRAFT_566638</name>
</gene>
<feature type="transmembrane region" description="Helical" evidence="2">
    <location>
        <begin position="201"/>
        <end position="220"/>
    </location>
</feature>
<dbReference type="AlphaFoldDB" id="A0A6A6QET7"/>
<feature type="compositionally biased region" description="Polar residues" evidence="1">
    <location>
        <begin position="516"/>
        <end position="529"/>
    </location>
</feature>
<protein>
    <submittedName>
        <fullName evidence="3">Uncharacterized protein</fullName>
    </submittedName>
</protein>
<dbReference type="Proteomes" id="UP000799750">
    <property type="component" value="Unassembled WGS sequence"/>
</dbReference>
<dbReference type="Pfam" id="PF06772">
    <property type="entry name" value="LtrA"/>
    <property type="match status" value="1"/>
</dbReference>
<feature type="transmembrane region" description="Helical" evidence="2">
    <location>
        <begin position="475"/>
        <end position="495"/>
    </location>
</feature>
<feature type="transmembrane region" description="Helical" evidence="2">
    <location>
        <begin position="173"/>
        <end position="194"/>
    </location>
</feature>
<evidence type="ECO:0000313" key="3">
    <source>
        <dbReference type="EMBL" id="KAF2490629.1"/>
    </source>
</evidence>
<feature type="compositionally biased region" description="Polar residues" evidence="1">
    <location>
        <begin position="40"/>
        <end position="49"/>
    </location>
</feature>
<keyword evidence="2" id="KW-0472">Membrane</keyword>
<name>A0A6A6QET7_9PEZI</name>
<accession>A0A6A6QET7</accession>
<sequence>MSSLEQYFFKRPRALQYVYAGREYRAGDSHEAGNDHALLPSNTDASAETTRSKSNEKSEADPILHRTHLDLFIDLIFVGIIGNIAEHTSERLFVAPSGHEGTSTDAFKAILEFALEFLLTWRIWNYLRNFTNMFFQDDLTQRLFIIWILALALIFGNNVTSTFVNYKGASFTFSVYLIIRASFFYIEGIYCIFIRWMWKEWLLSVVTSLPASGLWIGAIFTSGWAQLGLVMGALAIDYSGAIFRNSPLFDRLLSKNHRKTPDLDHYVERISSFYVIILGEGVLNLIKGSPLGEGLTAEVGSGIATLAMYFLLHMLYFKSQASGEGFRAVRMSHFQGALWQLAHVLIFGALLLLDVSNIFLVAHQGVSALDPPETEPALPEKRRPLALFSRPSTEEPTEEELPHFVRVALYTSSGALAVVLFGITVVTLLHHSQFYKSMKDKTLLDHPFIRAIPRVILIIIYPCLPLMGVQIGRSWLGIAVGSLSGLTMLELFMAYRRRGSGVVEPAPKVNEKHNTGTRLNTFSTDSPQSPVDVPESPKSLRHPFTA</sequence>
<feature type="transmembrane region" description="Helical" evidence="2">
    <location>
        <begin position="143"/>
        <end position="161"/>
    </location>
</feature>
<feature type="region of interest" description="Disordered" evidence="1">
    <location>
        <begin position="30"/>
        <end position="59"/>
    </location>
</feature>
<reference evidence="3" key="1">
    <citation type="journal article" date="2020" name="Stud. Mycol.">
        <title>101 Dothideomycetes genomes: a test case for predicting lifestyles and emergence of pathogens.</title>
        <authorList>
            <person name="Haridas S."/>
            <person name="Albert R."/>
            <person name="Binder M."/>
            <person name="Bloem J."/>
            <person name="Labutti K."/>
            <person name="Salamov A."/>
            <person name="Andreopoulos B."/>
            <person name="Baker S."/>
            <person name="Barry K."/>
            <person name="Bills G."/>
            <person name="Bluhm B."/>
            <person name="Cannon C."/>
            <person name="Castanera R."/>
            <person name="Culley D."/>
            <person name="Daum C."/>
            <person name="Ezra D."/>
            <person name="Gonzalez J."/>
            <person name="Henrissat B."/>
            <person name="Kuo A."/>
            <person name="Liang C."/>
            <person name="Lipzen A."/>
            <person name="Lutzoni F."/>
            <person name="Magnuson J."/>
            <person name="Mondo S."/>
            <person name="Nolan M."/>
            <person name="Ohm R."/>
            <person name="Pangilinan J."/>
            <person name="Park H.-J."/>
            <person name="Ramirez L."/>
            <person name="Alfaro M."/>
            <person name="Sun H."/>
            <person name="Tritt A."/>
            <person name="Yoshinaga Y."/>
            <person name="Zwiers L.-H."/>
            <person name="Turgeon B."/>
            <person name="Goodwin S."/>
            <person name="Spatafora J."/>
            <person name="Crous P."/>
            <person name="Grigoriev I."/>
        </authorList>
    </citation>
    <scope>NUCLEOTIDE SEQUENCE</scope>
    <source>
        <strain evidence="3">CBS 269.34</strain>
    </source>
</reference>
<proteinExistence type="predicted"/>